<dbReference type="EMBL" id="JACKVH010000017">
    <property type="protein sequence ID" value="MCV7380949.1"/>
    <property type="molecule type" value="Genomic_DNA"/>
</dbReference>
<reference evidence="1" key="2">
    <citation type="submission" date="2020-07" db="EMBL/GenBank/DDBJ databases">
        <authorList>
            <person name="Pettersson B.M.F."/>
            <person name="Behra P.R.K."/>
            <person name="Ramesh M."/>
            <person name="Das S."/>
            <person name="Dasgupta S."/>
            <person name="Kirsebom L.A."/>
        </authorList>
    </citation>
    <scope>NUCLEOTIDE SEQUENCE</scope>
    <source>
        <strain evidence="1">CCUG 55640</strain>
    </source>
</reference>
<organism evidence="1 4">
    <name type="scientific">Mycobacterium alsense</name>
    <dbReference type="NCBI Taxonomy" id="324058"/>
    <lineage>
        <taxon>Bacteria</taxon>
        <taxon>Bacillati</taxon>
        <taxon>Actinomycetota</taxon>
        <taxon>Actinomycetes</taxon>
        <taxon>Mycobacteriales</taxon>
        <taxon>Mycobacteriaceae</taxon>
        <taxon>Mycobacterium</taxon>
    </lineage>
</organism>
<protein>
    <submittedName>
        <fullName evidence="1">Uncharacterized protein</fullName>
    </submittedName>
</protein>
<dbReference type="EMBL" id="MVHD01000010">
    <property type="protein sequence ID" value="OQZ91360.1"/>
    <property type="molecule type" value="Genomic_DNA"/>
</dbReference>
<reference evidence="2 3" key="1">
    <citation type="submission" date="2017-02" db="EMBL/GenBank/DDBJ databases">
        <title>The new phylogeny of genus Mycobacterium.</title>
        <authorList>
            <person name="Tortoli E."/>
            <person name="Trovato A."/>
            <person name="Cirillo D.M."/>
        </authorList>
    </citation>
    <scope>NUCLEOTIDE SEQUENCE [LARGE SCALE GENOMIC DNA]</scope>
    <source>
        <strain evidence="2 3">DSM 45230</strain>
    </source>
</reference>
<evidence type="ECO:0000313" key="1">
    <source>
        <dbReference type="EMBL" id="MCV7380949.1"/>
    </source>
</evidence>
<dbReference type="Proteomes" id="UP000192319">
    <property type="component" value="Unassembled WGS sequence"/>
</dbReference>
<gene>
    <name evidence="2" type="ORF">BST11_08515</name>
    <name evidence="1" type="ORF">H7K38_20165</name>
</gene>
<evidence type="ECO:0000313" key="2">
    <source>
        <dbReference type="EMBL" id="OQZ91360.1"/>
    </source>
</evidence>
<dbReference type="RefSeq" id="WP_083137488.1">
    <property type="nucleotide sequence ID" value="NZ_JACKVH010000017.1"/>
</dbReference>
<dbReference type="Proteomes" id="UP001141650">
    <property type="component" value="Unassembled WGS sequence"/>
</dbReference>
<proteinExistence type="predicted"/>
<dbReference type="AlphaFoldDB" id="A0AA42C1S7"/>
<evidence type="ECO:0000313" key="4">
    <source>
        <dbReference type="Proteomes" id="UP001141650"/>
    </source>
</evidence>
<keyword evidence="3" id="KW-1185">Reference proteome</keyword>
<comment type="caution">
    <text evidence="1">The sequence shown here is derived from an EMBL/GenBank/DDBJ whole genome shotgun (WGS) entry which is preliminary data.</text>
</comment>
<sequence>MPLGNYDLNIVGRYDFHTWVWSVTSCPGECVHVNAIARPVAKAFDYVGDARLADGRYTLAVDVPDGLRCGDIYYGPTIPTHDVYTWDATTLGGSLESSFDAGCDGAPAGTRTYPFTLSRL</sequence>
<accession>A0AA42C1S7</accession>
<evidence type="ECO:0000313" key="3">
    <source>
        <dbReference type="Proteomes" id="UP000192319"/>
    </source>
</evidence>
<reference evidence="1" key="3">
    <citation type="journal article" date="2022" name="BMC Genomics">
        <title>Comparative genome analysis of mycobacteria focusing on tRNA and non-coding RNA.</title>
        <authorList>
            <person name="Behra P.R.K."/>
            <person name="Pettersson B.M.F."/>
            <person name="Ramesh M."/>
            <person name="Das S."/>
            <person name="Dasgupta S."/>
            <person name="Kirsebom L.A."/>
        </authorList>
    </citation>
    <scope>NUCLEOTIDE SEQUENCE</scope>
    <source>
        <strain evidence="1">CCUG 55640</strain>
    </source>
</reference>
<name>A0AA42C1S7_9MYCO</name>